<dbReference type="Proteomes" id="UP000475862">
    <property type="component" value="Unassembled WGS sequence"/>
</dbReference>
<keyword evidence="2" id="KW-1185">Reference proteome</keyword>
<protein>
    <submittedName>
        <fullName evidence="1">Uncharacterized protein</fullName>
    </submittedName>
</protein>
<evidence type="ECO:0000313" key="1">
    <source>
        <dbReference type="EMBL" id="KAE9536364.1"/>
    </source>
</evidence>
<evidence type="ECO:0000313" key="2">
    <source>
        <dbReference type="Proteomes" id="UP000475862"/>
    </source>
</evidence>
<accession>A0A6G0TR21</accession>
<dbReference type="AlphaFoldDB" id="A0A6G0TR21"/>
<name>A0A6G0TR21_APHGL</name>
<comment type="caution">
    <text evidence="1">The sequence shown here is derived from an EMBL/GenBank/DDBJ whole genome shotgun (WGS) entry which is preliminary data.</text>
</comment>
<organism evidence="1 2">
    <name type="scientific">Aphis glycines</name>
    <name type="common">Soybean aphid</name>
    <dbReference type="NCBI Taxonomy" id="307491"/>
    <lineage>
        <taxon>Eukaryota</taxon>
        <taxon>Metazoa</taxon>
        <taxon>Ecdysozoa</taxon>
        <taxon>Arthropoda</taxon>
        <taxon>Hexapoda</taxon>
        <taxon>Insecta</taxon>
        <taxon>Pterygota</taxon>
        <taxon>Neoptera</taxon>
        <taxon>Paraneoptera</taxon>
        <taxon>Hemiptera</taxon>
        <taxon>Sternorrhyncha</taxon>
        <taxon>Aphidomorpha</taxon>
        <taxon>Aphidoidea</taxon>
        <taxon>Aphididae</taxon>
        <taxon>Aphidini</taxon>
        <taxon>Aphis</taxon>
        <taxon>Aphis</taxon>
    </lineage>
</organism>
<proteinExistence type="predicted"/>
<reference evidence="1 2" key="1">
    <citation type="submission" date="2019-08" db="EMBL/GenBank/DDBJ databases">
        <title>The genome of the soybean aphid Biotype 1, its phylome, world population structure and adaptation to the North American continent.</title>
        <authorList>
            <person name="Giordano R."/>
            <person name="Donthu R.K."/>
            <person name="Hernandez A.G."/>
            <person name="Wright C.L."/>
            <person name="Zimin A.V."/>
        </authorList>
    </citation>
    <scope>NUCLEOTIDE SEQUENCE [LARGE SCALE GENOMIC DNA]</scope>
    <source>
        <tissue evidence="1">Whole aphids</tissue>
    </source>
</reference>
<sequence length="236" mass="26398">MHVQNFSSYLVSSTISVSACAVIGVLEWPAVGSSFANSPLVELTTFKVSAFKPCHGNEPRKKYINICPRASKSSRRLCSLNFYVPVLSFFVEVRPIRKFSGLTSLYIRCRPWTYSILTVLSENSRPHISNKSSRLGPRSSMTKALYLPHGPKKNTSGMPSEKKAGAVKLNILLIYCIKYKYKLDRLCYGWYGQLGTRVCVAAAVAFSLSQCFPEISTANLFANTEIWTNHEYTRVG</sequence>
<gene>
    <name evidence="1" type="ORF">AGLY_007153</name>
</gene>
<dbReference type="EMBL" id="VYZN01000023">
    <property type="protein sequence ID" value="KAE9536364.1"/>
    <property type="molecule type" value="Genomic_DNA"/>
</dbReference>